<dbReference type="InterPro" id="IPR011263">
    <property type="entry name" value="DNA-dir_RNA_pol_RpoA/D/Rpb3"/>
</dbReference>
<dbReference type="SUPFAM" id="SSF47789">
    <property type="entry name" value="C-terminal domain of RNA polymerase alpha subunit"/>
    <property type="match status" value="1"/>
</dbReference>
<dbReference type="InterPro" id="IPR036603">
    <property type="entry name" value="RBP11-like"/>
</dbReference>
<dbReference type="SUPFAM" id="SSF56553">
    <property type="entry name" value="Insert subdomain of RNA polymerase alpha subunit"/>
    <property type="match status" value="1"/>
</dbReference>
<dbReference type="GO" id="GO:0046983">
    <property type="term" value="F:protein dimerization activity"/>
    <property type="evidence" value="ECO:0007669"/>
    <property type="project" value="InterPro"/>
</dbReference>
<protein>
    <recommendedName>
        <fullName evidence="8">DNA-directed RNA polymerase subunit alpha</fullName>
        <shortName evidence="8">RNAP subunit alpha</shortName>
        <ecNumber evidence="8">2.7.7.6</ecNumber>
    </recommendedName>
    <alternativeName>
        <fullName evidence="8">RNA polymerase subunit alpha</fullName>
    </alternativeName>
    <alternativeName>
        <fullName evidence="8">Transcriptase subunit alpha</fullName>
    </alternativeName>
</protein>
<evidence type="ECO:0000256" key="4">
    <source>
        <dbReference type="ARBA" id="ARBA00022679"/>
    </source>
</evidence>
<dbReference type="NCBIfam" id="TIGR02027">
    <property type="entry name" value="rpoA"/>
    <property type="match status" value="1"/>
</dbReference>
<feature type="domain" description="DNA-directed RNA polymerase RpoA/D/Rpb3-type" evidence="9">
    <location>
        <begin position="29"/>
        <end position="240"/>
    </location>
</feature>
<dbReference type="RefSeq" id="YP_009863789.1">
    <property type="nucleotide sequence ID" value="NC_049013.1"/>
</dbReference>
<dbReference type="FunFam" id="2.170.120.12:FF:000001">
    <property type="entry name" value="DNA-directed RNA polymerase subunit alpha"/>
    <property type="match status" value="1"/>
</dbReference>
<dbReference type="EC" id="2.7.7.6" evidence="8"/>
<comment type="domain">
    <text evidence="8">The N-terminal domain is essential for RNAP assembly and basal transcription, whereas the C-terminal domain is involved in interaction with transcriptional regulators and with upstream promoter elements.</text>
</comment>
<feature type="region of interest" description="Alpha N-terminal domain (alpha-NTD)" evidence="8">
    <location>
        <begin position="1"/>
        <end position="249"/>
    </location>
</feature>
<proteinExistence type="inferred from homology"/>
<sequence>MLDTESSNSPVQLNIESLESKCHCPRSLYEKFTIYPLGKNQGTTIGNALRRVLLSDIEGFAFVGVRFGSAKHAFATIPGVKEDVLDILLNIKQIVIKASEESIQPAQMVARIHVVGPEIVTSNLIKLPPGIEIVDKDQYIATVCNNEKLEIELLIQKNNGYKLSDEIKIEESFEDYIGIDACFTPIVKANFEVEKILLEKGETKEKINLEIYTNGSISPEGSLKKSTFILKNIFESLTAKSILKSEVFEEESENEVVEETLIEEIPISVRAYNCLKRAQINTINDLVNYSREELLEIKNFGRKSVDEVISALEERFNIKLNDEK</sequence>
<gene>
    <name evidence="8 10" type="primary">rpoA</name>
</gene>
<keyword evidence="3 8" id="KW-0240">DNA-directed RNA polymerase</keyword>
<dbReference type="Gene3D" id="1.10.150.20">
    <property type="entry name" value="5' to 3' exonuclease, C-terminal subdomain"/>
    <property type="match status" value="1"/>
</dbReference>
<evidence type="ECO:0000256" key="2">
    <source>
        <dbReference type="ARBA" id="ARBA00007123"/>
    </source>
</evidence>
<dbReference type="GeneID" id="55752464"/>
<evidence type="ECO:0000259" key="9">
    <source>
        <dbReference type="SMART" id="SM00662"/>
    </source>
</evidence>
<comment type="subunit">
    <text evidence="8">Homodimer. The RNAP catalytic core consists of 2 alpha, 1 beta, 1 beta' and 1 omega subunit. When a sigma factor is associated with the core the holoenzyme is formed, which can initiate transcription.</text>
</comment>
<feature type="region of interest" description="Alpha C-terminal domain (alpha-CTD)" evidence="8">
    <location>
        <begin position="256"/>
        <end position="324"/>
    </location>
</feature>
<dbReference type="InterPro" id="IPR011262">
    <property type="entry name" value="DNA-dir_RNA_pol_insert"/>
</dbReference>
<comment type="catalytic activity">
    <reaction evidence="7 8">
        <text>RNA(n) + a ribonucleoside 5'-triphosphate = RNA(n+1) + diphosphate</text>
        <dbReference type="Rhea" id="RHEA:21248"/>
        <dbReference type="Rhea" id="RHEA-COMP:14527"/>
        <dbReference type="Rhea" id="RHEA-COMP:17342"/>
        <dbReference type="ChEBI" id="CHEBI:33019"/>
        <dbReference type="ChEBI" id="CHEBI:61557"/>
        <dbReference type="ChEBI" id="CHEBI:140395"/>
        <dbReference type="EC" id="2.7.7.6"/>
    </reaction>
</comment>
<dbReference type="GO" id="GO:0000428">
    <property type="term" value="C:DNA-directed RNA polymerase complex"/>
    <property type="evidence" value="ECO:0007669"/>
    <property type="project" value="UniProtKB-KW"/>
</dbReference>
<dbReference type="SMART" id="SM00662">
    <property type="entry name" value="RPOLD"/>
    <property type="match status" value="1"/>
</dbReference>
<dbReference type="Gene3D" id="2.170.120.12">
    <property type="entry name" value="DNA-directed RNA polymerase, insert domain"/>
    <property type="match status" value="1"/>
</dbReference>
<dbReference type="Pfam" id="PF03118">
    <property type="entry name" value="RNA_pol_A_CTD"/>
    <property type="match status" value="1"/>
</dbReference>
<evidence type="ECO:0000313" key="10">
    <source>
        <dbReference type="EMBL" id="QKE31120.1"/>
    </source>
</evidence>
<keyword evidence="5 8" id="KW-0548">Nucleotidyltransferase</keyword>
<dbReference type="InterPro" id="IPR036643">
    <property type="entry name" value="RNApol_insert_sf"/>
</dbReference>
<dbReference type="GO" id="GO:0006351">
    <property type="term" value="P:DNA-templated transcription"/>
    <property type="evidence" value="ECO:0007669"/>
    <property type="project" value="UniProtKB-UniRule"/>
</dbReference>
<evidence type="ECO:0000256" key="6">
    <source>
        <dbReference type="ARBA" id="ARBA00023163"/>
    </source>
</evidence>
<evidence type="ECO:0000256" key="7">
    <source>
        <dbReference type="ARBA" id="ARBA00048552"/>
    </source>
</evidence>
<geneLocation type="plastid" evidence="10"/>
<dbReference type="GO" id="GO:0003899">
    <property type="term" value="F:DNA-directed RNA polymerase activity"/>
    <property type="evidence" value="ECO:0007669"/>
    <property type="project" value="UniProtKB-UniRule"/>
</dbReference>
<evidence type="ECO:0000256" key="8">
    <source>
        <dbReference type="HAMAP-Rule" id="MF_00059"/>
    </source>
</evidence>
<dbReference type="SUPFAM" id="SSF55257">
    <property type="entry name" value="RBP11-like subunits of RNA polymerase"/>
    <property type="match status" value="1"/>
</dbReference>
<dbReference type="InterPro" id="IPR011773">
    <property type="entry name" value="DNA-dir_RpoA"/>
</dbReference>
<organism evidence="10">
    <name type="scientific">Pavlova sp. NIVA-4/92</name>
    <dbReference type="NCBI Taxonomy" id="2686093"/>
    <lineage>
        <taxon>Eukaryota</taxon>
        <taxon>Haptista</taxon>
        <taxon>Haptophyta</taxon>
        <taxon>Pavlovophyceae</taxon>
        <taxon>Pavlovales</taxon>
        <taxon>Pavlovaceae</taxon>
        <taxon>Pavlova</taxon>
    </lineage>
</organism>
<dbReference type="GO" id="GO:0003677">
    <property type="term" value="F:DNA binding"/>
    <property type="evidence" value="ECO:0007669"/>
    <property type="project" value="UniProtKB-UniRule"/>
</dbReference>
<dbReference type="AlphaFoldDB" id="A0A7D3Q974"/>
<accession>A0A7D3Q974</accession>
<reference evidence="10" key="1">
    <citation type="submission" date="2020-04" db="EMBL/GenBank/DDBJ databases">
        <authorList>
            <person name="Hulatt C.J."/>
            <person name="Posewitz M.C."/>
        </authorList>
    </citation>
    <scope>NUCLEOTIDE SEQUENCE</scope>
    <source>
        <strain evidence="10">NIVA-4/92</strain>
    </source>
</reference>
<dbReference type="CDD" id="cd06928">
    <property type="entry name" value="RNAP_alpha_NTD"/>
    <property type="match status" value="1"/>
</dbReference>
<dbReference type="GO" id="GO:0005737">
    <property type="term" value="C:cytoplasm"/>
    <property type="evidence" value="ECO:0007669"/>
    <property type="project" value="UniProtKB-ARBA"/>
</dbReference>
<keyword evidence="4 8" id="KW-0808">Transferase</keyword>
<dbReference type="Pfam" id="PF01000">
    <property type="entry name" value="RNA_pol_A_bac"/>
    <property type="match status" value="1"/>
</dbReference>
<evidence type="ECO:0000256" key="5">
    <source>
        <dbReference type="ARBA" id="ARBA00022695"/>
    </source>
</evidence>
<dbReference type="HAMAP" id="MF_00059">
    <property type="entry name" value="RNApol_bact_RpoA"/>
    <property type="match status" value="1"/>
</dbReference>
<comment type="function">
    <text evidence="1 8">DNA-dependent RNA polymerase catalyzes the transcription of DNA into RNA using the four ribonucleoside triphosphates as substrates.</text>
</comment>
<dbReference type="Pfam" id="PF01193">
    <property type="entry name" value="RNA_pol_L"/>
    <property type="match status" value="1"/>
</dbReference>
<name>A0A7D3Q974_9EUKA</name>
<evidence type="ECO:0000256" key="3">
    <source>
        <dbReference type="ARBA" id="ARBA00022478"/>
    </source>
</evidence>
<dbReference type="EMBL" id="MT364382">
    <property type="protein sequence ID" value="QKE31120.1"/>
    <property type="molecule type" value="Genomic_DNA"/>
</dbReference>
<dbReference type="NCBIfam" id="NF003519">
    <property type="entry name" value="PRK05182.2-5"/>
    <property type="match status" value="1"/>
</dbReference>
<keyword evidence="6 8" id="KW-0804">Transcription</keyword>
<comment type="similarity">
    <text evidence="2 8">Belongs to the RNA polymerase alpha chain family.</text>
</comment>
<dbReference type="InterPro" id="IPR011260">
    <property type="entry name" value="RNAP_asu_C"/>
</dbReference>
<dbReference type="Gene3D" id="3.30.1360.10">
    <property type="entry name" value="RNA polymerase, RBP11-like subunit"/>
    <property type="match status" value="1"/>
</dbReference>
<keyword evidence="10" id="KW-0934">Plastid</keyword>
<evidence type="ECO:0000256" key="1">
    <source>
        <dbReference type="ARBA" id="ARBA00004026"/>
    </source>
</evidence>